<dbReference type="EMBL" id="GL433843">
    <property type="protein sequence ID" value="EFN55769.1"/>
    <property type="molecule type" value="Genomic_DNA"/>
</dbReference>
<evidence type="ECO:0000313" key="3">
    <source>
        <dbReference type="EMBL" id="EFN55769.1"/>
    </source>
</evidence>
<dbReference type="PANTHER" id="PTHR12775">
    <property type="entry name" value="PROTEIN C20ORF43 HOMOLOG"/>
    <property type="match status" value="1"/>
</dbReference>
<feature type="compositionally biased region" description="Low complexity" evidence="2">
    <location>
        <begin position="231"/>
        <end position="266"/>
    </location>
</feature>
<gene>
    <name evidence="3" type="ORF">CHLNCDRAFT_145206</name>
</gene>
<sequence length="266" mass="28657">MGLDGGTIISRNDVLRGQCWDLNKADNSRVTRWSTCALTGQPLAPPIVACFLGRLYNKSAVLEWLLAKAGRFADEADVNRYLNQLREGGEAFDHIASIKDVFPLQYSPATLDAPAVATAADGAADPVLPAPYTCPITSLRCDRYPFAALRPCGHVLAERALKEAAADGTCPICGAAFSAADEDVVPLVPSEEQLERLQELLPRRRKQGGRKDRRGKGKKKGQQGTEEHAEQQQQQQQPAGSSQRGGAAEAAAPSAAQVQRQQQDDL</sequence>
<proteinExistence type="inferred from homology"/>
<organism evidence="4">
    <name type="scientific">Chlorella variabilis</name>
    <name type="common">Green alga</name>
    <dbReference type="NCBI Taxonomy" id="554065"/>
    <lineage>
        <taxon>Eukaryota</taxon>
        <taxon>Viridiplantae</taxon>
        <taxon>Chlorophyta</taxon>
        <taxon>core chlorophytes</taxon>
        <taxon>Trebouxiophyceae</taxon>
        <taxon>Chlorellales</taxon>
        <taxon>Chlorellaceae</taxon>
        <taxon>Chlorella clade</taxon>
        <taxon>Chlorella</taxon>
    </lineage>
</organism>
<dbReference type="Proteomes" id="UP000008141">
    <property type="component" value="Unassembled WGS sequence"/>
</dbReference>
<dbReference type="Pfam" id="PF04641">
    <property type="entry name" value="Rtf2"/>
    <property type="match status" value="1"/>
</dbReference>
<keyword evidence="4" id="KW-1185">Reference proteome</keyword>
<dbReference type="eggNOG" id="KOG3113">
    <property type="taxonomic scope" value="Eukaryota"/>
</dbReference>
<dbReference type="OMA" id="PNTQIRE"/>
<dbReference type="GO" id="GO:0006274">
    <property type="term" value="P:DNA replication termination"/>
    <property type="evidence" value="ECO:0007669"/>
    <property type="project" value="TreeGrafter"/>
</dbReference>
<dbReference type="KEGG" id="cvr:CHLNCDRAFT_145206"/>
<name>E1ZDX4_CHLVA</name>
<evidence type="ECO:0000256" key="1">
    <source>
        <dbReference type="ARBA" id="ARBA00009885"/>
    </source>
</evidence>
<feature type="region of interest" description="Disordered" evidence="2">
    <location>
        <begin position="199"/>
        <end position="266"/>
    </location>
</feature>
<dbReference type="RefSeq" id="XP_005847871.1">
    <property type="nucleotide sequence ID" value="XM_005847809.1"/>
</dbReference>
<dbReference type="GO" id="GO:0005634">
    <property type="term" value="C:nucleus"/>
    <property type="evidence" value="ECO:0007669"/>
    <property type="project" value="TreeGrafter"/>
</dbReference>
<accession>E1ZDX4</accession>
<dbReference type="InterPro" id="IPR006735">
    <property type="entry name" value="Rtf2"/>
</dbReference>
<dbReference type="CDD" id="cd16653">
    <property type="entry name" value="RING-like_Rtf2"/>
    <property type="match status" value="1"/>
</dbReference>
<dbReference type="AlphaFoldDB" id="E1ZDX4"/>
<comment type="similarity">
    <text evidence="1">Belongs to the rtf2 family.</text>
</comment>
<dbReference type="OrthoDB" id="247013at2759"/>
<dbReference type="GeneID" id="17355206"/>
<evidence type="ECO:0000256" key="2">
    <source>
        <dbReference type="SAM" id="MobiDB-lite"/>
    </source>
</evidence>
<evidence type="ECO:0000313" key="4">
    <source>
        <dbReference type="Proteomes" id="UP000008141"/>
    </source>
</evidence>
<dbReference type="InParanoid" id="E1ZDX4"/>
<reference evidence="3 4" key="1">
    <citation type="journal article" date="2010" name="Plant Cell">
        <title>The Chlorella variabilis NC64A genome reveals adaptation to photosymbiosis, coevolution with viruses, and cryptic sex.</title>
        <authorList>
            <person name="Blanc G."/>
            <person name="Duncan G."/>
            <person name="Agarkova I."/>
            <person name="Borodovsky M."/>
            <person name="Gurnon J."/>
            <person name="Kuo A."/>
            <person name="Lindquist E."/>
            <person name="Lucas S."/>
            <person name="Pangilinan J."/>
            <person name="Polle J."/>
            <person name="Salamov A."/>
            <person name="Terry A."/>
            <person name="Yamada T."/>
            <person name="Dunigan D.D."/>
            <person name="Grigoriev I.V."/>
            <person name="Claverie J.M."/>
            <person name="Van Etten J.L."/>
        </authorList>
    </citation>
    <scope>NUCLEOTIDE SEQUENCE [LARGE SCALE GENOMIC DNA]</scope>
    <source>
        <strain evidence="3 4">NC64A</strain>
    </source>
</reference>
<feature type="compositionally biased region" description="Basic residues" evidence="2">
    <location>
        <begin position="203"/>
        <end position="221"/>
    </location>
</feature>
<dbReference type="PANTHER" id="PTHR12775:SF0">
    <property type="entry name" value="REPLICATION TERMINATION FACTOR 2"/>
    <property type="match status" value="1"/>
</dbReference>
<dbReference type="InterPro" id="IPR027799">
    <property type="entry name" value="Rtf2_RING-finger"/>
</dbReference>
<protein>
    <submittedName>
        <fullName evidence="3">Uncharacterized protein</fullName>
    </submittedName>
</protein>